<dbReference type="AlphaFoldDB" id="A0A7J5AN23"/>
<organism evidence="2 3">
    <name type="scientific">Tenacibaculum aiptasiae</name>
    <dbReference type="NCBI Taxonomy" id="426481"/>
    <lineage>
        <taxon>Bacteria</taxon>
        <taxon>Pseudomonadati</taxon>
        <taxon>Bacteroidota</taxon>
        <taxon>Flavobacteriia</taxon>
        <taxon>Flavobacteriales</taxon>
        <taxon>Flavobacteriaceae</taxon>
        <taxon>Tenacibaculum</taxon>
    </lineage>
</organism>
<keyword evidence="3" id="KW-1185">Reference proteome</keyword>
<name>A0A7J5AN23_9FLAO</name>
<evidence type="ECO:0008006" key="4">
    <source>
        <dbReference type="Google" id="ProtNLM"/>
    </source>
</evidence>
<keyword evidence="1" id="KW-0812">Transmembrane</keyword>
<comment type="caution">
    <text evidence="2">The sequence shown here is derived from an EMBL/GenBank/DDBJ whole genome shotgun (WGS) entry which is preliminary data.</text>
</comment>
<feature type="transmembrane region" description="Helical" evidence="1">
    <location>
        <begin position="56"/>
        <end position="76"/>
    </location>
</feature>
<evidence type="ECO:0000313" key="2">
    <source>
        <dbReference type="EMBL" id="KAB1158982.1"/>
    </source>
</evidence>
<dbReference type="OrthoDB" id="1454797at2"/>
<keyword evidence="1" id="KW-0472">Membrane</keyword>
<gene>
    <name evidence="2" type="ORF">F7018_07710</name>
</gene>
<reference evidence="2 3" key="1">
    <citation type="submission" date="2019-09" db="EMBL/GenBank/DDBJ databases">
        <authorList>
            <person name="Cao W.R."/>
        </authorList>
    </citation>
    <scope>NUCLEOTIDE SEQUENCE [LARGE SCALE GENOMIC DNA]</scope>
    <source>
        <strain evidence="3">a4</strain>
    </source>
</reference>
<keyword evidence="1" id="KW-1133">Transmembrane helix</keyword>
<evidence type="ECO:0000256" key="1">
    <source>
        <dbReference type="SAM" id="Phobius"/>
    </source>
</evidence>
<dbReference type="Proteomes" id="UP000467305">
    <property type="component" value="Unassembled WGS sequence"/>
</dbReference>
<sequence>MRKKSIFKKEGSPSEKKKELKGLFKGKLSFFKKSNYELNRVKRRIRLKIKEEEKKLRVYFSLTLIVLTLISIPLLIQFRDAQKEINSRSIAIKKEAYNKKYLPKFNFVIQDGDQWLAKKKYKNAIYQYNKALEYFPKSSLAKEKLILAYQERCKNVNIDCDKLN</sequence>
<protein>
    <recommendedName>
        <fullName evidence="4">Tetratricopeptide repeat protein</fullName>
    </recommendedName>
</protein>
<dbReference type="RefSeq" id="WP_150899462.1">
    <property type="nucleotide sequence ID" value="NZ_WAAU01000011.1"/>
</dbReference>
<evidence type="ECO:0000313" key="3">
    <source>
        <dbReference type="Proteomes" id="UP000467305"/>
    </source>
</evidence>
<proteinExistence type="predicted"/>
<dbReference type="EMBL" id="WAAU01000011">
    <property type="protein sequence ID" value="KAB1158982.1"/>
    <property type="molecule type" value="Genomic_DNA"/>
</dbReference>
<accession>A0A7J5AN23</accession>